<evidence type="ECO:0000313" key="2">
    <source>
        <dbReference type="EMBL" id="KAF0758305.1"/>
    </source>
</evidence>
<accession>A0A6A5ASJ6</accession>
<gene>
    <name evidence="2" type="ORF">AaE_003978</name>
</gene>
<dbReference type="NCBIfam" id="TIGR01685">
    <property type="entry name" value="MDP-1"/>
    <property type="match status" value="1"/>
</dbReference>
<dbReference type="Pfam" id="PF12689">
    <property type="entry name" value="Acid_PPase"/>
    <property type="match status" value="1"/>
</dbReference>
<dbReference type="InterPro" id="IPR036412">
    <property type="entry name" value="HAD-like_sf"/>
</dbReference>
<reference evidence="2 3" key="1">
    <citation type="submission" date="2019-06" db="EMBL/GenBank/DDBJ databases">
        <title>Genomics analysis of Aphanomyces spp. identifies a new class of oomycete effector associated with host adaptation.</title>
        <authorList>
            <person name="Gaulin E."/>
        </authorList>
    </citation>
    <scope>NUCLEOTIDE SEQUENCE [LARGE SCALE GENOMIC DNA]</scope>
    <source>
        <strain evidence="2 3">E</strain>
    </source>
</reference>
<dbReference type="AlphaFoldDB" id="A0A6A5ASJ6"/>
<proteinExistence type="predicted"/>
<evidence type="ECO:0008006" key="4">
    <source>
        <dbReference type="Google" id="ProtNLM"/>
    </source>
</evidence>
<sequence length="294" mass="33708">MTAAATQQASENIISDTTSDVVMLIARMRQYRQWGIEYSELVKIVGRVVAYPDVCYHDQHFHNLFYYHLFQIITVNRLGILIIFPMSRRHSNKSSAPPAVTPARPWTRVPKLVVFDLDFTLWYPEMYELAGAPFRRSAKGVVSARDGEEVHLFDAVHPVLHEIAFGVEFVETQVAVASRTTYPDWARECMNLIMVQFKELTEAEKVVQHRKRLNAEGETLANLVEYQAIYPTNKHVHFKQLADDSGVAYSDMLFFDNEYGNIRDISAMGVSSVYCPDGLTWEVWEQGMTAFQTK</sequence>
<dbReference type="InterPro" id="IPR010036">
    <property type="entry name" value="MDP_1_eu_arc"/>
</dbReference>
<protein>
    <recommendedName>
        <fullName evidence="4">Magnesium-dependent phosphatase-1</fullName>
    </recommendedName>
</protein>
<dbReference type="InterPro" id="IPR023214">
    <property type="entry name" value="HAD_sf"/>
</dbReference>
<keyword evidence="1" id="KW-0472">Membrane</keyword>
<keyword evidence="1" id="KW-0812">Transmembrane</keyword>
<dbReference type="GO" id="GO:0003993">
    <property type="term" value="F:acid phosphatase activity"/>
    <property type="evidence" value="ECO:0007669"/>
    <property type="project" value="TreeGrafter"/>
</dbReference>
<dbReference type="SFLD" id="SFLDG01131">
    <property type="entry name" value="C1.5.2:_MDP_Like"/>
    <property type="match status" value="1"/>
</dbReference>
<dbReference type="Proteomes" id="UP000469452">
    <property type="component" value="Unassembled WGS sequence"/>
</dbReference>
<dbReference type="PANTHER" id="PTHR17901">
    <property type="entry name" value="MAGNESIUM-DEPENDENT PHOSPHATASE 1 MDP1"/>
    <property type="match status" value="1"/>
</dbReference>
<dbReference type="PANTHER" id="PTHR17901:SF14">
    <property type="entry name" value="MAGNESIUM-DEPENDENT PHOSPHATASE 1"/>
    <property type="match status" value="1"/>
</dbReference>
<dbReference type="VEuPathDB" id="FungiDB:H257_03620"/>
<name>A0A6A5ASJ6_APHAT</name>
<dbReference type="Gene3D" id="3.40.50.1000">
    <property type="entry name" value="HAD superfamily/HAD-like"/>
    <property type="match status" value="1"/>
</dbReference>
<dbReference type="EMBL" id="VJMI01009677">
    <property type="protein sequence ID" value="KAF0758305.1"/>
    <property type="molecule type" value="Genomic_DNA"/>
</dbReference>
<feature type="transmembrane region" description="Helical" evidence="1">
    <location>
        <begin position="65"/>
        <end position="84"/>
    </location>
</feature>
<dbReference type="SFLD" id="SFLDG01129">
    <property type="entry name" value="C1.5:_HAD__Beta-PGM__Phosphata"/>
    <property type="match status" value="1"/>
</dbReference>
<dbReference type="SFLD" id="SFLDS00003">
    <property type="entry name" value="Haloacid_Dehalogenase"/>
    <property type="match status" value="1"/>
</dbReference>
<keyword evidence="1" id="KW-1133">Transmembrane helix</keyword>
<evidence type="ECO:0000313" key="3">
    <source>
        <dbReference type="Proteomes" id="UP000469452"/>
    </source>
</evidence>
<evidence type="ECO:0000256" key="1">
    <source>
        <dbReference type="SAM" id="Phobius"/>
    </source>
</evidence>
<organism evidence="2 3">
    <name type="scientific">Aphanomyces astaci</name>
    <name type="common">Crayfish plague agent</name>
    <dbReference type="NCBI Taxonomy" id="112090"/>
    <lineage>
        <taxon>Eukaryota</taxon>
        <taxon>Sar</taxon>
        <taxon>Stramenopiles</taxon>
        <taxon>Oomycota</taxon>
        <taxon>Saprolegniomycetes</taxon>
        <taxon>Saprolegniales</taxon>
        <taxon>Verrucalvaceae</taxon>
        <taxon>Aphanomyces</taxon>
    </lineage>
</organism>
<dbReference type="SUPFAM" id="SSF56784">
    <property type="entry name" value="HAD-like"/>
    <property type="match status" value="1"/>
</dbReference>
<comment type="caution">
    <text evidence="2">The sequence shown here is derived from an EMBL/GenBank/DDBJ whole genome shotgun (WGS) entry which is preliminary data.</text>
</comment>